<evidence type="ECO:0000256" key="1">
    <source>
        <dbReference type="ARBA" id="ARBA00022737"/>
    </source>
</evidence>
<dbReference type="SMART" id="SM00248">
    <property type="entry name" value="ANK"/>
    <property type="match status" value="2"/>
</dbReference>
<dbReference type="Proteomes" id="UP001209570">
    <property type="component" value="Unassembled WGS sequence"/>
</dbReference>
<keyword evidence="4" id="KW-0175">Coiled coil</keyword>
<organism evidence="5 6">
    <name type="scientific">Pythium insidiosum</name>
    <name type="common">Pythiosis disease agent</name>
    <dbReference type="NCBI Taxonomy" id="114742"/>
    <lineage>
        <taxon>Eukaryota</taxon>
        <taxon>Sar</taxon>
        <taxon>Stramenopiles</taxon>
        <taxon>Oomycota</taxon>
        <taxon>Peronosporomycetes</taxon>
        <taxon>Pythiales</taxon>
        <taxon>Pythiaceae</taxon>
        <taxon>Pythium</taxon>
    </lineage>
</organism>
<dbReference type="InterPro" id="IPR002110">
    <property type="entry name" value="Ankyrin_rpt"/>
</dbReference>
<dbReference type="AlphaFoldDB" id="A0AAD5LKM5"/>
<keyword evidence="1" id="KW-0677">Repeat</keyword>
<sequence length="766" mass="85398">MDFNAARYAPNADGTAMHLCAQFGFLDIAEVLVDFGLELNARNKLGQTPLHIACKFAQIPFVQWLLRQHVRLDIPDQQCRVAFDVAASFEVLDTCVLAPLRQELAAHESVNADRELELETARSELDASQLALRRAAMTLTDLESQLEEERQRVLAASARERVWRERERRLLAEVDDMNAEFDVEKARWLQENDMLQTEFDAQMRPAQLRNDELVTTRDGMTQLVAKTDAAIRAHEYQLCHQLGVVDAALVSYRDNRDVHLWSWSLLAAMLERAEQDERELSTDLVHSDMLVLFDHATIQGVLRTLAAFPMDVELVTTLLEVMVRLFRVFVKITDRDDKALQDAMEPFASQARDGSAFSALGDVLIRWHDESATSRVLNLALEALFFVLKCSCVAHQRVFRICQSREIHVLSLRVLSEVGASENLVVNQPWLASHASLLLFTLVKYGVKTPLIKHDVLGLVMQLAQRLLSATDASSIALNAVVEALEHAFAALALLLAHQKTGDETSNASKSKRAARLNDFPDADTLDVDLILRSMQFATAEVGNCRRQATNCIYWSIRVLHHASKDIGPHALRIRLALLSSPAVLTVVLNAFVAGSERHVVTDCVRVVDAGVDLLQAVWLERFDDEGRMLPTEASVLLSLVEAAVRAAKHLPRNEAVSALHLSDLGRVWHPLAAASANAANVKLLSELVLKNDGDGGLVNAISDALRWVVRYVDEASARYKEPLLVMLLRSASEEREASVATPPPRDWRALAALCHRLRVLLDCKC</sequence>
<reference evidence="5" key="1">
    <citation type="submission" date="2021-12" db="EMBL/GenBank/DDBJ databases">
        <title>Prjna785345.</title>
        <authorList>
            <person name="Rujirawat T."/>
            <person name="Krajaejun T."/>
        </authorList>
    </citation>
    <scope>NUCLEOTIDE SEQUENCE</scope>
    <source>
        <strain evidence="5">Pi057C3</strain>
    </source>
</reference>
<evidence type="ECO:0000313" key="6">
    <source>
        <dbReference type="Proteomes" id="UP001209570"/>
    </source>
</evidence>
<evidence type="ECO:0000256" key="3">
    <source>
        <dbReference type="PROSITE-ProRule" id="PRU00023"/>
    </source>
</evidence>
<dbReference type="InterPro" id="IPR036770">
    <property type="entry name" value="Ankyrin_rpt-contain_sf"/>
</dbReference>
<comment type="caution">
    <text evidence="5">The sequence shown here is derived from an EMBL/GenBank/DDBJ whole genome shotgun (WGS) entry which is preliminary data.</text>
</comment>
<protein>
    <submittedName>
        <fullName evidence="5">Uncharacterized protein</fullName>
    </submittedName>
</protein>
<keyword evidence="6" id="KW-1185">Reference proteome</keyword>
<dbReference type="PROSITE" id="PS50088">
    <property type="entry name" value="ANK_REPEAT"/>
    <property type="match status" value="2"/>
</dbReference>
<evidence type="ECO:0000256" key="4">
    <source>
        <dbReference type="SAM" id="Coils"/>
    </source>
</evidence>
<proteinExistence type="predicted"/>
<dbReference type="PROSITE" id="PS50297">
    <property type="entry name" value="ANK_REP_REGION"/>
    <property type="match status" value="1"/>
</dbReference>
<feature type="repeat" description="ANK" evidence="3">
    <location>
        <begin position="45"/>
        <end position="77"/>
    </location>
</feature>
<name>A0AAD5LKM5_PYTIN</name>
<dbReference type="Pfam" id="PF12796">
    <property type="entry name" value="Ank_2"/>
    <property type="match status" value="1"/>
</dbReference>
<keyword evidence="2 3" id="KW-0040">ANK repeat</keyword>
<evidence type="ECO:0000256" key="2">
    <source>
        <dbReference type="ARBA" id="ARBA00023043"/>
    </source>
</evidence>
<dbReference type="EMBL" id="JAKCXM010000132">
    <property type="protein sequence ID" value="KAJ0401298.1"/>
    <property type="molecule type" value="Genomic_DNA"/>
</dbReference>
<feature type="coiled-coil region" evidence="4">
    <location>
        <begin position="132"/>
        <end position="159"/>
    </location>
</feature>
<dbReference type="PANTHER" id="PTHR24201">
    <property type="entry name" value="ANK_REP_REGION DOMAIN-CONTAINING PROTEIN"/>
    <property type="match status" value="1"/>
</dbReference>
<feature type="repeat" description="ANK" evidence="3">
    <location>
        <begin position="12"/>
        <end position="44"/>
    </location>
</feature>
<gene>
    <name evidence="5" type="ORF">P43SY_001829</name>
</gene>
<dbReference type="InterPro" id="IPR050776">
    <property type="entry name" value="Ank_Repeat/CDKN_Inhibitor"/>
</dbReference>
<accession>A0AAD5LKM5</accession>
<dbReference type="Gene3D" id="1.25.40.20">
    <property type="entry name" value="Ankyrin repeat-containing domain"/>
    <property type="match status" value="1"/>
</dbReference>
<dbReference type="SUPFAM" id="SSF48403">
    <property type="entry name" value="Ankyrin repeat"/>
    <property type="match status" value="1"/>
</dbReference>
<evidence type="ECO:0000313" key="5">
    <source>
        <dbReference type="EMBL" id="KAJ0401298.1"/>
    </source>
</evidence>